<reference evidence="1 2" key="1">
    <citation type="journal article" date="2021" name="J. Hered.">
        <title>A chromosome-level genome assembly of the parasitoid wasp, Cotesia glomerata (Hymenoptera: Braconidae).</title>
        <authorList>
            <person name="Pinto B.J."/>
            <person name="Weis J.J."/>
            <person name="Gamble T."/>
            <person name="Ode P.J."/>
            <person name="Paul R."/>
            <person name="Zaspel J.M."/>
        </authorList>
    </citation>
    <scope>NUCLEOTIDE SEQUENCE [LARGE SCALE GENOMIC DNA]</scope>
    <source>
        <strain evidence="1">CgM1</strain>
    </source>
</reference>
<accession>A0AAV7HRR3</accession>
<keyword evidence="2" id="KW-1185">Reference proteome</keyword>
<evidence type="ECO:0000313" key="1">
    <source>
        <dbReference type="EMBL" id="KAH0534735.1"/>
    </source>
</evidence>
<gene>
    <name evidence="1" type="ORF">KQX54_007515</name>
</gene>
<name>A0AAV7HRR3_COTGL</name>
<proteinExistence type="predicted"/>
<organism evidence="1 2">
    <name type="scientific">Cotesia glomerata</name>
    <name type="common">Lepidopteran parasitic wasp</name>
    <name type="synonym">Apanteles glomeratus</name>
    <dbReference type="NCBI Taxonomy" id="32391"/>
    <lineage>
        <taxon>Eukaryota</taxon>
        <taxon>Metazoa</taxon>
        <taxon>Ecdysozoa</taxon>
        <taxon>Arthropoda</taxon>
        <taxon>Hexapoda</taxon>
        <taxon>Insecta</taxon>
        <taxon>Pterygota</taxon>
        <taxon>Neoptera</taxon>
        <taxon>Endopterygota</taxon>
        <taxon>Hymenoptera</taxon>
        <taxon>Apocrita</taxon>
        <taxon>Ichneumonoidea</taxon>
        <taxon>Braconidae</taxon>
        <taxon>Microgastrinae</taxon>
        <taxon>Cotesia</taxon>
    </lineage>
</organism>
<protein>
    <submittedName>
        <fullName evidence="1">Uncharacterized protein</fullName>
    </submittedName>
</protein>
<comment type="caution">
    <text evidence="1">The sequence shown here is derived from an EMBL/GenBank/DDBJ whole genome shotgun (WGS) entry which is preliminary data.</text>
</comment>
<dbReference type="EMBL" id="JAHXZJ010002982">
    <property type="protein sequence ID" value="KAH0534735.1"/>
    <property type="molecule type" value="Genomic_DNA"/>
</dbReference>
<dbReference type="AlphaFoldDB" id="A0AAV7HRR3"/>
<dbReference type="Proteomes" id="UP000826195">
    <property type="component" value="Unassembled WGS sequence"/>
</dbReference>
<sequence length="157" mass="18184">MDGQKSIIDYVTDFRVHQDPQDDDDCLVLTTSYDDEFFGENDGKDLIIFDKMHGQKSSNDHVTDFTILQDLEDDDDYLVLTTSCDDEFFGENDSKDECFNDESNGMDENNNTDEKTFLAPLPVSSDRNDDSLIFNKPWIMTCEFSSCHFYLLELDIY</sequence>
<evidence type="ECO:0000313" key="2">
    <source>
        <dbReference type="Proteomes" id="UP000826195"/>
    </source>
</evidence>